<sequence>MLSTTRDKKNLQQPNIRRFGEWAPGNFRLQAVGRRDRRMRLGGKVSSMGLREGLSIQAAGLVMSNVSIVAERLPSLPGGVKLDAVESERRVKRRPRRVISRLKNSEQPPEKTLKAAFTKTEASTIRVTLSWSAMVEAREKTAKGDRVTTGRGIRLACFRICVVHTQYLGLRSSKTQRAMAINREREMRKVVGYFLDQDIDYGYNLISGRLNAVTFVMDPVASLGRLGLPLELLDIIVSQCCDIQTLVTSFSLVNRRARVIVSSSLIYQRLRRHAECALVAMLRTKVASFYTLADVYNVLCGDPYCTTCGDFGPLLWLPECSRCCMSCLRTAPDFLPISRHAATKALGIPKSALARLPTVCTVPGDYGFAKKDYTVRRQYLSFRYARAAAAGGEAHVSASPQRQAAFIQMQRRENIARYMVATPLPYFDKRSGKADRGIHCEGCREVVMECKGETVSDEQLHKEIHRQNMVYSDCPEGKRIWESHLKASKRSTKLRRR</sequence>
<dbReference type="STRING" id="1076256.A0A2H3C9A2"/>
<dbReference type="Proteomes" id="UP000218334">
    <property type="component" value="Unassembled WGS sequence"/>
</dbReference>
<evidence type="ECO:0000313" key="2">
    <source>
        <dbReference type="Proteomes" id="UP000218334"/>
    </source>
</evidence>
<keyword evidence="2" id="KW-1185">Reference proteome</keyword>
<name>A0A2H3C9A2_9AGAR</name>
<gene>
    <name evidence="1" type="ORF">ARMSODRAFT_1072547</name>
</gene>
<evidence type="ECO:0000313" key="1">
    <source>
        <dbReference type="EMBL" id="PBK71866.1"/>
    </source>
</evidence>
<accession>A0A2H3C9A2</accession>
<evidence type="ECO:0008006" key="3">
    <source>
        <dbReference type="Google" id="ProtNLM"/>
    </source>
</evidence>
<protein>
    <recommendedName>
        <fullName evidence="3">F-box domain-containing protein</fullName>
    </recommendedName>
</protein>
<organism evidence="1 2">
    <name type="scientific">Armillaria solidipes</name>
    <dbReference type="NCBI Taxonomy" id="1076256"/>
    <lineage>
        <taxon>Eukaryota</taxon>
        <taxon>Fungi</taxon>
        <taxon>Dikarya</taxon>
        <taxon>Basidiomycota</taxon>
        <taxon>Agaricomycotina</taxon>
        <taxon>Agaricomycetes</taxon>
        <taxon>Agaricomycetidae</taxon>
        <taxon>Agaricales</taxon>
        <taxon>Marasmiineae</taxon>
        <taxon>Physalacriaceae</taxon>
        <taxon>Armillaria</taxon>
    </lineage>
</organism>
<reference evidence="2" key="1">
    <citation type="journal article" date="2017" name="Nat. Ecol. Evol.">
        <title>Genome expansion and lineage-specific genetic innovations in the forest pathogenic fungi Armillaria.</title>
        <authorList>
            <person name="Sipos G."/>
            <person name="Prasanna A.N."/>
            <person name="Walter M.C."/>
            <person name="O'Connor E."/>
            <person name="Balint B."/>
            <person name="Krizsan K."/>
            <person name="Kiss B."/>
            <person name="Hess J."/>
            <person name="Varga T."/>
            <person name="Slot J."/>
            <person name="Riley R."/>
            <person name="Boka B."/>
            <person name="Rigling D."/>
            <person name="Barry K."/>
            <person name="Lee J."/>
            <person name="Mihaltcheva S."/>
            <person name="LaButti K."/>
            <person name="Lipzen A."/>
            <person name="Waldron R."/>
            <person name="Moloney N.M."/>
            <person name="Sperisen C."/>
            <person name="Kredics L."/>
            <person name="Vagvoelgyi C."/>
            <person name="Patrignani A."/>
            <person name="Fitzpatrick D."/>
            <person name="Nagy I."/>
            <person name="Doyle S."/>
            <person name="Anderson J.B."/>
            <person name="Grigoriev I.V."/>
            <person name="Gueldener U."/>
            <person name="Muensterkoetter M."/>
            <person name="Nagy L.G."/>
        </authorList>
    </citation>
    <scope>NUCLEOTIDE SEQUENCE [LARGE SCALE GENOMIC DNA]</scope>
    <source>
        <strain evidence="2">28-4</strain>
    </source>
</reference>
<dbReference type="AlphaFoldDB" id="A0A2H3C9A2"/>
<dbReference type="EMBL" id="KZ293423">
    <property type="protein sequence ID" value="PBK71866.1"/>
    <property type="molecule type" value="Genomic_DNA"/>
</dbReference>
<proteinExistence type="predicted"/>